<feature type="region of interest" description="Disordered" evidence="1">
    <location>
        <begin position="1"/>
        <end position="27"/>
    </location>
</feature>
<evidence type="ECO:0000313" key="3">
    <source>
        <dbReference type="Proteomes" id="UP000765509"/>
    </source>
</evidence>
<sequence length="256" mass="28216">MSDPPESASVYPRPKSPYHGRQVTSASDMRHAPDHLIKRFGGACFHCGQADCPHTSGFANPNRRPPSPATFGSTRPTTPNCRPHTTTGREFPSSTGFATVLQDIPPFRIFLANANSSITISQMTTLKIPVQGDHIIIHDVQFSEKISGTIPSIGRLCRAGVILLFSKLKLSLLVNHFVVATTFVKNRWWLDIVQNKGKNVSAAVTPSSCLIEMNRISPSSSKSLSLREWDEQLGHACDKVVISFLKKHVLTFNTKR</sequence>
<feature type="region of interest" description="Disordered" evidence="1">
    <location>
        <begin position="58"/>
        <end position="92"/>
    </location>
</feature>
<accession>A0A9Q3B9P2</accession>
<dbReference type="AlphaFoldDB" id="A0A9Q3B9P2"/>
<organism evidence="2 3">
    <name type="scientific">Austropuccinia psidii MF-1</name>
    <dbReference type="NCBI Taxonomy" id="1389203"/>
    <lineage>
        <taxon>Eukaryota</taxon>
        <taxon>Fungi</taxon>
        <taxon>Dikarya</taxon>
        <taxon>Basidiomycota</taxon>
        <taxon>Pucciniomycotina</taxon>
        <taxon>Pucciniomycetes</taxon>
        <taxon>Pucciniales</taxon>
        <taxon>Sphaerophragmiaceae</taxon>
        <taxon>Austropuccinia</taxon>
    </lineage>
</organism>
<dbReference type="Proteomes" id="UP000765509">
    <property type="component" value="Unassembled WGS sequence"/>
</dbReference>
<gene>
    <name evidence="2" type="ORF">O181_001086</name>
</gene>
<name>A0A9Q3B9P2_9BASI</name>
<comment type="caution">
    <text evidence="2">The sequence shown here is derived from an EMBL/GenBank/DDBJ whole genome shotgun (WGS) entry which is preliminary data.</text>
</comment>
<evidence type="ECO:0000313" key="2">
    <source>
        <dbReference type="EMBL" id="MBW0461371.1"/>
    </source>
</evidence>
<evidence type="ECO:0000256" key="1">
    <source>
        <dbReference type="SAM" id="MobiDB-lite"/>
    </source>
</evidence>
<reference evidence="2" key="1">
    <citation type="submission" date="2021-03" db="EMBL/GenBank/DDBJ databases">
        <title>Draft genome sequence of rust myrtle Austropuccinia psidii MF-1, a brazilian biotype.</title>
        <authorList>
            <person name="Quecine M.C."/>
            <person name="Pachon D.M.R."/>
            <person name="Bonatelli M.L."/>
            <person name="Correr F.H."/>
            <person name="Franceschini L.M."/>
            <person name="Leite T.F."/>
            <person name="Margarido G.R.A."/>
            <person name="Almeida C.A."/>
            <person name="Ferrarezi J.A."/>
            <person name="Labate C.A."/>
        </authorList>
    </citation>
    <scope>NUCLEOTIDE SEQUENCE</scope>
    <source>
        <strain evidence="2">MF-1</strain>
    </source>
</reference>
<keyword evidence="3" id="KW-1185">Reference proteome</keyword>
<dbReference type="EMBL" id="AVOT02000148">
    <property type="protein sequence ID" value="MBW0461371.1"/>
    <property type="molecule type" value="Genomic_DNA"/>
</dbReference>
<dbReference type="OrthoDB" id="1099063at2759"/>
<proteinExistence type="predicted"/>
<feature type="compositionally biased region" description="Polar residues" evidence="1">
    <location>
        <begin position="70"/>
        <end position="92"/>
    </location>
</feature>
<protein>
    <submittedName>
        <fullName evidence="2">Uncharacterized protein</fullName>
    </submittedName>
</protein>